<accession>A0A1I7Y1M4</accession>
<protein>
    <submittedName>
        <fullName evidence="2">Uncharacterized protein</fullName>
    </submittedName>
</protein>
<sequence length="128" mass="14372">MSDRANWTAKQHLLLPYALSLSKTACPAPFRPVPTHKVPLKTLRSALSSFCPQDYSSPFPPACSLALFIARRQSRPNDEEEVKAPSPTTSSIWPIAARRVLFYTLLRPIINLTSPRHYDRLTLGVRDA</sequence>
<organism evidence="1 2">
    <name type="scientific">Steinernema glaseri</name>
    <dbReference type="NCBI Taxonomy" id="37863"/>
    <lineage>
        <taxon>Eukaryota</taxon>
        <taxon>Metazoa</taxon>
        <taxon>Ecdysozoa</taxon>
        <taxon>Nematoda</taxon>
        <taxon>Chromadorea</taxon>
        <taxon>Rhabditida</taxon>
        <taxon>Tylenchina</taxon>
        <taxon>Panagrolaimomorpha</taxon>
        <taxon>Strongyloidoidea</taxon>
        <taxon>Steinernematidae</taxon>
        <taxon>Steinernema</taxon>
    </lineage>
</organism>
<proteinExistence type="predicted"/>
<name>A0A1I7Y1M4_9BILA</name>
<reference evidence="2" key="1">
    <citation type="submission" date="2016-11" db="UniProtKB">
        <authorList>
            <consortium name="WormBaseParasite"/>
        </authorList>
    </citation>
    <scope>IDENTIFICATION</scope>
</reference>
<dbReference type="Proteomes" id="UP000095287">
    <property type="component" value="Unplaced"/>
</dbReference>
<evidence type="ECO:0000313" key="1">
    <source>
        <dbReference type="Proteomes" id="UP000095287"/>
    </source>
</evidence>
<keyword evidence="1" id="KW-1185">Reference proteome</keyword>
<dbReference type="AlphaFoldDB" id="A0A1I7Y1M4"/>
<dbReference type="WBParaSite" id="L893_g11529.t1">
    <property type="protein sequence ID" value="L893_g11529.t1"/>
    <property type="gene ID" value="L893_g11529"/>
</dbReference>
<evidence type="ECO:0000313" key="2">
    <source>
        <dbReference type="WBParaSite" id="L893_g11529.t1"/>
    </source>
</evidence>